<keyword evidence="1" id="KW-0460">Magnesium</keyword>
<sequence>MAKRIIVDPITRIEGHLRIEVEIKGGKVSNAWSSGQMFRGIEMILKGRDPRDAQHFVGRSCGV</sequence>
<protein>
    <submittedName>
        <fullName evidence="2">Nickel-dependent hydrogenase</fullName>
    </submittedName>
</protein>
<evidence type="ECO:0000313" key="3">
    <source>
        <dbReference type="Proteomes" id="UP000663720"/>
    </source>
</evidence>
<feature type="binding site" evidence="1">
    <location>
        <position position="61"/>
    </location>
    <ligand>
        <name>Ni(2+)</name>
        <dbReference type="ChEBI" id="CHEBI:49786"/>
    </ligand>
</feature>
<dbReference type="Gene3D" id="1.10.645.10">
    <property type="entry name" value="Cytochrome-c3 Hydrogenase, chain B"/>
    <property type="match status" value="1"/>
</dbReference>
<dbReference type="InterPro" id="IPR050867">
    <property type="entry name" value="NiFe/NiFeSe_hydrgnase_LSU"/>
</dbReference>
<keyword evidence="3" id="KW-1185">Reference proteome</keyword>
<gene>
    <name evidence="2" type="ORF">dnl_48310</name>
</gene>
<feature type="binding site" evidence="1">
    <location>
        <position position="42"/>
    </location>
    <ligand>
        <name>Mg(2+)</name>
        <dbReference type="ChEBI" id="CHEBI:18420"/>
    </ligand>
</feature>
<dbReference type="KEGG" id="dli:dnl_48310"/>
<name>A0A975BBR5_9BACT</name>
<accession>A0A975BBR5</accession>
<dbReference type="AlphaFoldDB" id="A0A975BBR5"/>
<keyword evidence="1" id="KW-0533">Nickel</keyword>
<dbReference type="PANTHER" id="PTHR42958:SF2">
    <property type="entry name" value="UPTAKE HYDROGENASE LARGE SUBUNIT"/>
    <property type="match status" value="1"/>
</dbReference>
<dbReference type="EMBL" id="CP061799">
    <property type="protein sequence ID" value="QTA82456.1"/>
    <property type="molecule type" value="Genomic_DNA"/>
</dbReference>
<reference evidence="2" key="1">
    <citation type="journal article" date="2021" name="Microb. Physiol.">
        <title>Proteogenomic Insights into the Physiology of Marine, Sulfate-Reducing, Filamentous Desulfonema limicola and Desulfonema magnum.</title>
        <authorList>
            <person name="Schnaars V."/>
            <person name="Wohlbrand L."/>
            <person name="Scheve S."/>
            <person name="Hinrichs C."/>
            <person name="Reinhardt R."/>
            <person name="Rabus R."/>
        </authorList>
    </citation>
    <scope>NUCLEOTIDE SEQUENCE</scope>
    <source>
        <strain evidence="2">5ac10</strain>
    </source>
</reference>
<dbReference type="InterPro" id="IPR029014">
    <property type="entry name" value="NiFe-Hase_large"/>
</dbReference>
<evidence type="ECO:0000313" key="2">
    <source>
        <dbReference type="EMBL" id="QTA82456.1"/>
    </source>
</evidence>
<dbReference type="GO" id="GO:0016151">
    <property type="term" value="F:nickel cation binding"/>
    <property type="evidence" value="ECO:0007669"/>
    <property type="project" value="InterPro"/>
</dbReference>
<evidence type="ECO:0000256" key="1">
    <source>
        <dbReference type="PIRSR" id="PIRSR601501-1"/>
    </source>
</evidence>
<keyword evidence="1" id="KW-0479">Metal-binding</keyword>
<organism evidence="2 3">
    <name type="scientific">Desulfonema limicola</name>
    <dbReference type="NCBI Taxonomy" id="45656"/>
    <lineage>
        <taxon>Bacteria</taxon>
        <taxon>Pseudomonadati</taxon>
        <taxon>Thermodesulfobacteriota</taxon>
        <taxon>Desulfobacteria</taxon>
        <taxon>Desulfobacterales</taxon>
        <taxon>Desulfococcaceae</taxon>
        <taxon>Desulfonema</taxon>
    </lineage>
</organism>
<dbReference type="InterPro" id="IPR001501">
    <property type="entry name" value="Ni-dep_hyd_lsu"/>
</dbReference>
<dbReference type="PANTHER" id="PTHR42958">
    <property type="entry name" value="HYDROGENASE-2 LARGE CHAIN"/>
    <property type="match status" value="1"/>
</dbReference>
<proteinExistence type="predicted"/>
<comment type="cofactor">
    <cofactor evidence="1">
        <name>Ni(2+)</name>
        <dbReference type="ChEBI" id="CHEBI:49786"/>
    </cofactor>
</comment>
<dbReference type="Proteomes" id="UP000663720">
    <property type="component" value="Chromosome"/>
</dbReference>
<dbReference type="SUPFAM" id="SSF56762">
    <property type="entry name" value="HydB/Nqo4-like"/>
    <property type="match status" value="1"/>
</dbReference>
<dbReference type="Pfam" id="PF00374">
    <property type="entry name" value="NiFeSe_Hases"/>
    <property type="match status" value="1"/>
</dbReference>